<accession>A0A392SBZ6</accession>
<protein>
    <submittedName>
        <fullName evidence="1">Uncharacterized protein</fullName>
    </submittedName>
</protein>
<dbReference type="AlphaFoldDB" id="A0A392SBZ6"/>
<proteinExistence type="predicted"/>
<comment type="caution">
    <text evidence="1">The sequence shown here is derived from an EMBL/GenBank/DDBJ whole genome shotgun (WGS) entry which is preliminary data.</text>
</comment>
<evidence type="ECO:0000313" key="2">
    <source>
        <dbReference type="Proteomes" id="UP000265520"/>
    </source>
</evidence>
<evidence type="ECO:0000313" key="1">
    <source>
        <dbReference type="EMBL" id="MCI45470.1"/>
    </source>
</evidence>
<reference evidence="1 2" key="1">
    <citation type="journal article" date="2018" name="Front. Plant Sci.">
        <title>Red Clover (Trifolium pratense) and Zigzag Clover (T. medium) - A Picture of Genomic Similarities and Differences.</title>
        <authorList>
            <person name="Dluhosova J."/>
            <person name="Istvanek J."/>
            <person name="Nedelnik J."/>
            <person name="Repkova J."/>
        </authorList>
    </citation>
    <scope>NUCLEOTIDE SEQUENCE [LARGE SCALE GENOMIC DNA]</scope>
    <source>
        <strain evidence="2">cv. 10/8</strain>
        <tissue evidence="1">Leaf</tissue>
    </source>
</reference>
<dbReference type="EMBL" id="LXQA010344688">
    <property type="protein sequence ID" value="MCI45470.1"/>
    <property type="molecule type" value="Genomic_DNA"/>
</dbReference>
<keyword evidence="2" id="KW-1185">Reference proteome</keyword>
<dbReference type="Proteomes" id="UP000265520">
    <property type="component" value="Unassembled WGS sequence"/>
</dbReference>
<name>A0A392SBZ6_9FABA</name>
<organism evidence="1 2">
    <name type="scientific">Trifolium medium</name>
    <dbReference type="NCBI Taxonomy" id="97028"/>
    <lineage>
        <taxon>Eukaryota</taxon>
        <taxon>Viridiplantae</taxon>
        <taxon>Streptophyta</taxon>
        <taxon>Embryophyta</taxon>
        <taxon>Tracheophyta</taxon>
        <taxon>Spermatophyta</taxon>
        <taxon>Magnoliopsida</taxon>
        <taxon>eudicotyledons</taxon>
        <taxon>Gunneridae</taxon>
        <taxon>Pentapetalae</taxon>
        <taxon>rosids</taxon>
        <taxon>fabids</taxon>
        <taxon>Fabales</taxon>
        <taxon>Fabaceae</taxon>
        <taxon>Papilionoideae</taxon>
        <taxon>50 kb inversion clade</taxon>
        <taxon>NPAAA clade</taxon>
        <taxon>Hologalegina</taxon>
        <taxon>IRL clade</taxon>
        <taxon>Trifolieae</taxon>
        <taxon>Trifolium</taxon>
    </lineage>
</organism>
<sequence length="30" mass="3370">IYMAPSRNARGIFLLDFNPSTSSPYHVESV</sequence>
<feature type="non-terminal residue" evidence="1">
    <location>
        <position position="1"/>
    </location>
</feature>